<comment type="subunit">
    <text evidence="8">Homodimer.</text>
</comment>
<dbReference type="GO" id="GO:0050570">
    <property type="term" value="F:4-hydroxythreonine-4-phosphate dehydrogenase activity"/>
    <property type="evidence" value="ECO:0007669"/>
    <property type="project" value="UniProtKB-EC"/>
</dbReference>
<feature type="binding site" evidence="8">
    <location>
        <position position="271"/>
    </location>
    <ligand>
        <name>substrate</name>
    </ligand>
</feature>
<comment type="pathway">
    <text evidence="8">Cofactor biosynthesis; pyridoxine 5'-phosphate biosynthesis; pyridoxine 5'-phosphate from D-erythrose 4-phosphate: step 4/5.</text>
</comment>
<keyword evidence="7 8" id="KW-0664">Pyridoxine biosynthesis</keyword>
<proteinExistence type="inferred from homology"/>
<name>A0ABX0T5Z7_9PSEU</name>
<keyword evidence="4 8" id="KW-0521">NADP</keyword>
<evidence type="ECO:0000256" key="1">
    <source>
        <dbReference type="ARBA" id="ARBA00009464"/>
    </source>
</evidence>
<feature type="binding site" evidence="8">
    <location>
        <position position="164"/>
    </location>
    <ligand>
        <name>a divalent metal cation</name>
        <dbReference type="ChEBI" id="CHEBI:60240"/>
        <note>ligand shared between dimeric partners</note>
    </ligand>
</feature>
<dbReference type="HAMAP" id="MF_00536">
    <property type="entry name" value="PdxA"/>
    <property type="match status" value="1"/>
</dbReference>
<feature type="binding site" evidence="8">
    <location>
        <position position="280"/>
    </location>
    <ligand>
        <name>substrate</name>
    </ligand>
</feature>
<reference evidence="9 10" key="1">
    <citation type="submission" date="2020-03" db="EMBL/GenBank/DDBJ databases">
        <title>Sequencing the genomes of 1000 actinobacteria strains.</title>
        <authorList>
            <person name="Klenk H.-P."/>
        </authorList>
    </citation>
    <scope>NUCLEOTIDE SEQUENCE [LARGE SCALE GENOMIC DNA]</scope>
    <source>
        <strain evidence="9 10">DSM 45668</strain>
    </source>
</reference>
<evidence type="ECO:0000256" key="5">
    <source>
        <dbReference type="ARBA" id="ARBA00023002"/>
    </source>
</evidence>
<sequence>MKPIAITMGDPAGIGAEIVLKLAAEVRDTVPLVVLGDAGVLARTRDQLKLDITLQEVSSPADAGTAPGVLPVIATSAVGADLPVGVAGAEAGQAAYDAVAAAIGYAMDGQIDAIVTAPLNKESLRLAGLPYPGHTEILAELSGTDDYTMMMASEDLRVVLVTIHEPLKDAIARIDEDSILRVIRLADAALRPSLGARPRIGVAGLNPHAGENGVLGSEEIDTIRPAVDRARAEGFDVSGPFPPDTVFLRARTGGFDVVVAQYHDQGLIPFKYLGLEKGVNVTIGLPFVRTSVDHGTAFDIVGKGIADHRSLRVALDQALLMVGQPAPAES</sequence>
<dbReference type="PANTHER" id="PTHR30004:SF6">
    <property type="entry name" value="D-THREONATE 4-PHOSPHATE DEHYDROGENASE"/>
    <property type="match status" value="1"/>
</dbReference>
<evidence type="ECO:0000313" key="10">
    <source>
        <dbReference type="Proteomes" id="UP000754495"/>
    </source>
</evidence>
<dbReference type="RefSeq" id="WP_167120768.1">
    <property type="nucleotide sequence ID" value="NZ_JAANOU010000001.1"/>
</dbReference>
<evidence type="ECO:0000256" key="4">
    <source>
        <dbReference type="ARBA" id="ARBA00022857"/>
    </source>
</evidence>
<comment type="function">
    <text evidence="8">Catalyzes the NAD(P)-dependent oxidation of 4-(phosphooxy)-L-threonine (HTP) into 2-amino-3-oxo-4-(phosphooxy)butyric acid which spontaneously decarboxylates to form 3-amino-2-oxopropyl phosphate (AHAP).</text>
</comment>
<organism evidence="9 10">
    <name type="scientific">Amycolatopsis viridis</name>
    <dbReference type="NCBI Taxonomy" id="185678"/>
    <lineage>
        <taxon>Bacteria</taxon>
        <taxon>Bacillati</taxon>
        <taxon>Actinomycetota</taxon>
        <taxon>Actinomycetes</taxon>
        <taxon>Pseudonocardiales</taxon>
        <taxon>Pseudonocardiaceae</taxon>
        <taxon>Amycolatopsis</taxon>
    </lineage>
</organism>
<dbReference type="SUPFAM" id="SSF53659">
    <property type="entry name" value="Isocitrate/Isopropylmalate dehydrogenase-like"/>
    <property type="match status" value="1"/>
</dbReference>
<dbReference type="EC" id="1.1.1.262" evidence="8"/>
<dbReference type="InterPro" id="IPR037510">
    <property type="entry name" value="PdxA"/>
</dbReference>
<dbReference type="NCBIfam" id="TIGR00557">
    <property type="entry name" value="pdxA"/>
    <property type="match status" value="1"/>
</dbReference>
<keyword evidence="5 8" id="KW-0560">Oxidoreductase</keyword>
<keyword evidence="6 8" id="KW-0520">NAD</keyword>
<keyword evidence="3 8" id="KW-0479">Metal-binding</keyword>
<dbReference type="PANTHER" id="PTHR30004">
    <property type="entry name" value="4-HYDROXYTHREONINE-4-PHOSPHATE DEHYDROGENASE"/>
    <property type="match status" value="1"/>
</dbReference>
<feature type="binding site" evidence="8">
    <location>
        <position position="263"/>
    </location>
    <ligand>
        <name>a divalent metal cation</name>
        <dbReference type="ChEBI" id="CHEBI:60240"/>
        <note>ligand shared between dimeric partners</note>
    </ligand>
</feature>
<comment type="caution">
    <text evidence="9">The sequence shown here is derived from an EMBL/GenBank/DDBJ whole genome shotgun (WGS) entry which is preliminary data.</text>
</comment>
<dbReference type="Proteomes" id="UP000754495">
    <property type="component" value="Unassembled WGS sequence"/>
</dbReference>
<evidence type="ECO:0000256" key="3">
    <source>
        <dbReference type="ARBA" id="ARBA00022723"/>
    </source>
</evidence>
<dbReference type="Gene3D" id="3.40.718.10">
    <property type="entry name" value="Isopropylmalate Dehydrogenase"/>
    <property type="match status" value="1"/>
</dbReference>
<keyword evidence="10" id="KW-1185">Reference proteome</keyword>
<evidence type="ECO:0000256" key="7">
    <source>
        <dbReference type="ARBA" id="ARBA00023096"/>
    </source>
</evidence>
<protein>
    <recommendedName>
        <fullName evidence="8">4-hydroxythreonine-4-phosphate dehydrogenase</fullName>
        <ecNumber evidence="8">1.1.1.262</ecNumber>
    </recommendedName>
    <alternativeName>
        <fullName evidence="8">4-(phosphohydroxy)-L-threonine dehydrogenase</fullName>
    </alternativeName>
</protein>
<feature type="binding site" evidence="8">
    <location>
        <position position="289"/>
    </location>
    <ligand>
        <name>substrate</name>
    </ligand>
</feature>
<evidence type="ECO:0000256" key="8">
    <source>
        <dbReference type="HAMAP-Rule" id="MF_00536"/>
    </source>
</evidence>
<comment type="catalytic activity">
    <reaction evidence="8">
        <text>4-(phosphooxy)-L-threonine + NAD(+) = 3-amino-2-oxopropyl phosphate + CO2 + NADH</text>
        <dbReference type="Rhea" id="RHEA:32275"/>
        <dbReference type="ChEBI" id="CHEBI:16526"/>
        <dbReference type="ChEBI" id="CHEBI:57279"/>
        <dbReference type="ChEBI" id="CHEBI:57540"/>
        <dbReference type="ChEBI" id="CHEBI:57945"/>
        <dbReference type="ChEBI" id="CHEBI:58452"/>
        <dbReference type="EC" id="1.1.1.262"/>
    </reaction>
</comment>
<gene>
    <name evidence="8" type="primary">pdxA</name>
    <name evidence="9" type="ORF">FHX46_005545</name>
</gene>
<feature type="binding site" evidence="8">
    <location>
        <position position="135"/>
    </location>
    <ligand>
        <name>substrate</name>
    </ligand>
</feature>
<keyword evidence="2 8" id="KW-0963">Cytoplasm</keyword>
<feature type="binding site" evidence="8">
    <location>
        <position position="134"/>
    </location>
    <ligand>
        <name>substrate</name>
    </ligand>
</feature>
<dbReference type="EMBL" id="JAANOU010000001">
    <property type="protein sequence ID" value="NIH83015.1"/>
    <property type="molecule type" value="Genomic_DNA"/>
</dbReference>
<comment type="cofactor">
    <cofactor evidence="8">
        <name>a divalent metal cation</name>
        <dbReference type="ChEBI" id="CHEBI:60240"/>
    </cofactor>
    <text evidence="8">Binds 1 divalent metal cation per subunit.</text>
</comment>
<accession>A0ABX0T5Z7</accession>
<feature type="binding site" evidence="8">
    <location>
        <position position="208"/>
    </location>
    <ligand>
        <name>a divalent metal cation</name>
        <dbReference type="ChEBI" id="CHEBI:60240"/>
        <note>ligand shared between dimeric partners</note>
    </ligand>
</feature>
<comment type="subcellular location">
    <subcellularLocation>
        <location evidence="8">Cytoplasm</location>
    </subcellularLocation>
</comment>
<evidence type="ECO:0000313" key="9">
    <source>
        <dbReference type="EMBL" id="NIH83015.1"/>
    </source>
</evidence>
<dbReference type="InterPro" id="IPR005255">
    <property type="entry name" value="PdxA_fam"/>
</dbReference>
<comment type="miscellaneous">
    <text evidence="8">The active site is located at the dimer interface.</text>
</comment>
<evidence type="ECO:0000256" key="6">
    <source>
        <dbReference type="ARBA" id="ARBA00023027"/>
    </source>
</evidence>
<dbReference type="Pfam" id="PF04166">
    <property type="entry name" value="PdxA"/>
    <property type="match status" value="1"/>
</dbReference>
<evidence type="ECO:0000256" key="2">
    <source>
        <dbReference type="ARBA" id="ARBA00022490"/>
    </source>
</evidence>
<comment type="similarity">
    <text evidence="1">Belongs to the PdxA family. PdxA2 subfamily.</text>
</comment>